<evidence type="ECO:0008006" key="3">
    <source>
        <dbReference type="Google" id="ProtNLM"/>
    </source>
</evidence>
<dbReference type="EMBL" id="DVHB01000016">
    <property type="protein sequence ID" value="HIR38883.1"/>
    <property type="molecule type" value="Genomic_DNA"/>
</dbReference>
<dbReference type="PROSITE" id="PS51257">
    <property type="entry name" value="PROKAR_LIPOPROTEIN"/>
    <property type="match status" value="1"/>
</dbReference>
<protein>
    <recommendedName>
        <fullName evidence="3">Lipoprotein</fullName>
    </recommendedName>
</protein>
<reference evidence="1" key="1">
    <citation type="submission" date="2020-10" db="EMBL/GenBank/DDBJ databases">
        <authorList>
            <person name="Gilroy R."/>
        </authorList>
    </citation>
    <scope>NUCLEOTIDE SEQUENCE</scope>
    <source>
        <strain evidence="1">ChiW25-3613</strain>
    </source>
</reference>
<comment type="caution">
    <text evidence="1">The sequence shown here is derived from an EMBL/GenBank/DDBJ whole genome shotgun (WGS) entry which is preliminary data.</text>
</comment>
<dbReference type="AlphaFoldDB" id="A0A9D1DAM8"/>
<dbReference type="Proteomes" id="UP000824179">
    <property type="component" value="Unassembled WGS sequence"/>
</dbReference>
<proteinExistence type="predicted"/>
<name>A0A9D1DAM8_9FIRM</name>
<gene>
    <name evidence="1" type="ORF">IAB90_00715</name>
</gene>
<sequence length="153" mass="17386">MRRLLIVPLSLLFIFLSGCQLLFMSNKNILKYYVDDANYGEVIGKIIEKDVTLAEDDYTSTCLLTIEVTSGVDFYKKDGQDVELPINDYFEICGHNELYDMIDVGDVIEAVSAPGIFYDGHNKPIVALNKNGLTLLSFEKGKADYIEWLIRTW</sequence>
<evidence type="ECO:0000313" key="1">
    <source>
        <dbReference type="EMBL" id="HIR38883.1"/>
    </source>
</evidence>
<accession>A0A9D1DAM8</accession>
<reference evidence="1" key="2">
    <citation type="journal article" date="2021" name="PeerJ">
        <title>Extensive microbial diversity within the chicken gut microbiome revealed by metagenomics and culture.</title>
        <authorList>
            <person name="Gilroy R."/>
            <person name="Ravi A."/>
            <person name="Getino M."/>
            <person name="Pursley I."/>
            <person name="Horton D.L."/>
            <person name="Alikhan N.F."/>
            <person name="Baker D."/>
            <person name="Gharbi K."/>
            <person name="Hall N."/>
            <person name="Watson M."/>
            <person name="Adriaenssens E.M."/>
            <person name="Foster-Nyarko E."/>
            <person name="Jarju S."/>
            <person name="Secka A."/>
            <person name="Antonio M."/>
            <person name="Oren A."/>
            <person name="Chaudhuri R.R."/>
            <person name="La Ragione R."/>
            <person name="Hildebrand F."/>
            <person name="Pallen M.J."/>
        </authorList>
    </citation>
    <scope>NUCLEOTIDE SEQUENCE</scope>
    <source>
        <strain evidence="1">ChiW25-3613</strain>
    </source>
</reference>
<evidence type="ECO:0000313" key="2">
    <source>
        <dbReference type="Proteomes" id="UP000824179"/>
    </source>
</evidence>
<organism evidence="1 2">
    <name type="scientific">Candidatus Coproplasma stercoripullorum</name>
    <dbReference type="NCBI Taxonomy" id="2840751"/>
    <lineage>
        <taxon>Bacteria</taxon>
        <taxon>Bacillati</taxon>
        <taxon>Bacillota</taxon>
        <taxon>Clostridia</taxon>
        <taxon>Eubacteriales</taxon>
        <taxon>Candidatus Coproplasma</taxon>
    </lineage>
</organism>